<dbReference type="GO" id="GO:0019752">
    <property type="term" value="P:carboxylic acid metabolic process"/>
    <property type="evidence" value="ECO:0007669"/>
    <property type="project" value="UniProtKB-ARBA"/>
</dbReference>
<sequence>MPDFPLHTADRIRAAVGLADLIEPTAEAFRAFSTTDGAQAPVMVLPLADGGDSHIKAAHLPGGSHFLVKIANWFPGNRRRGLPEGGGFVALFDARSGAVTALLEDEHHLSDLRTAAAGAVCARALARPDAARATVLGTGRQAGLQAHALTLVRPVRQISVWGRDHGRAAALAARLDRDLPHTEVVATTDPEQAVQRSDIVVTATAGPDPVLFGSWLRPGQHITALGADAPAKRELDGAALRRATRVFADSRELALRYGDIHSAVARGEVGEDRIDGEIGEVLAGRVPGRTAPDDITVAKLIGIGPQDLAAAETALALLGRTGG</sequence>
<evidence type="ECO:0000313" key="3">
    <source>
        <dbReference type="Proteomes" id="UP000326178"/>
    </source>
</evidence>
<dbReference type="InterPro" id="IPR023401">
    <property type="entry name" value="ODC_N"/>
</dbReference>
<dbReference type="EMBL" id="CP023702">
    <property type="protein sequence ID" value="QEU70833.1"/>
    <property type="molecule type" value="Genomic_DNA"/>
</dbReference>
<proteinExistence type="inferred from homology"/>
<organism evidence="2 3">
    <name type="scientific">Streptomyces nitrosporeus</name>
    <dbReference type="NCBI Taxonomy" id="28894"/>
    <lineage>
        <taxon>Bacteria</taxon>
        <taxon>Bacillati</taxon>
        <taxon>Actinomycetota</taxon>
        <taxon>Actinomycetes</taxon>
        <taxon>Kitasatosporales</taxon>
        <taxon>Streptomycetaceae</taxon>
        <taxon>Streptomyces</taxon>
    </lineage>
</organism>
<dbReference type="Proteomes" id="UP000326178">
    <property type="component" value="Chromosome"/>
</dbReference>
<comment type="similarity">
    <text evidence="1">Belongs to the ornithine cyclodeaminase/mu-crystallin family.</text>
</comment>
<dbReference type="FunFam" id="3.40.50.720:FF:000311">
    <property type="entry name" value="Ornithine cyclodeaminase"/>
    <property type="match status" value="1"/>
</dbReference>
<dbReference type="KEGG" id="snk:CP967_01665"/>
<dbReference type="InterPro" id="IPR003462">
    <property type="entry name" value="ODC_Mu_crystall"/>
</dbReference>
<protein>
    <submittedName>
        <fullName evidence="2">Ornithine cyclodeaminase family protein</fullName>
    </submittedName>
</protein>
<keyword evidence="3" id="KW-1185">Reference proteome</keyword>
<dbReference type="OrthoDB" id="7209364at2"/>
<dbReference type="Gene3D" id="3.40.50.720">
    <property type="entry name" value="NAD(P)-binding Rossmann-like Domain"/>
    <property type="match status" value="1"/>
</dbReference>
<dbReference type="RefSeq" id="WP_150486195.1">
    <property type="nucleotide sequence ID" value="NZ_BMUV01000025.1"/>
</dbReference>
<dbReference type="PANTHER" id="PTHR13812">
    <property type="entry name" value="KETIMINE REDUCTASE MU-CRYSTALLIN"/>
    <property type="match status" value="1"/>
</dbReference>
<dbReference type="GO" id="GO:0016491">
    <property type="term" value="F:oxidoreductase activity"/>
    <property type="evidence" value="ECO:0007669"/>
    <property type="project" value="UniProtKB-ARBA"/>
</dbReference>
<dbReference type="SUPFAM" id="SSF51735">
    <property type="entry name" value="NAD(P)-binding Rossmann-fold domains"/>
    <property type="match status" value="1"/>
</dbReference>
<dbReference type="AlphaFoldDB" id="A0A5J6F478"/>
<dbReference type="PIRSF" id="PIRSF001439">
    <property type="entry name" value="CryM"/>
    <property type="match status" value="1"/>
</dbReference>
<gene>
    <name evidence="2" type="ORF">CP967_01665</name>
</gene>
<name>A0A5J6F478_9ACTN</name>
<dbReference type="Gene3D" id="3.30.1780.10">
    <property type="entry name" value="ornithine cyclodeaminase, domain 1"/>
    <property type="match status" value="1"/>
</dbReference>
<evidence type="ECO:0000256" key="1">
    <source>
        <dbReference type="ARBA" id="ARBA00008903"/>
    </source>
</evidence>
<dbReference type="PANTHER" id="PTHR13812:SF19">
    <property type="entry name" value="KETIMINE REDUCTASE MU-CRYSTALLIN"/>
    <property type="match status" value="1"/>
</dbReference>
<dbReference type="Pfam" id="PF02423">
    <property type="entry name" value="OCD_Mu_crystall"/>
    <property type="match status" value="1"/>
</dbReference>
<reference evidence="2 3" key="1">
    <citation type="submission" date="2017-09" db="EMBL/GenBank/DDBJ databases">
        <authorList>
            <person name="Lee N."/>
            <person name="Cho B.-K."/>
        </authorList>
    </citation>
    <scope>NUCLEOTIDE SEQUENCE [LARGE SCALE GENOMIC DNA]</scope>
    <source>
        <strain evidence="2 3">ATCC 12769</strain>
    </source>
</reference>
<evidence type="ECO:0000313" key="2">
    <source>
        <dbReference type="EMBL" id="QEU70833.1"/>
    </source>
</evidence>
<dbReference type="GO" id="GO:0005737">
    <property type="term" value="C:cytoplasm"/>
    <property type="evidence" value="ECO:0007669"/>
    <property type="project" value="TreeGrafter"/>
</dbReference>
<dbReference type="InterPro" id="IPR036291">
    <property type="entry name" value="NAD(P)-bd_dom_sf"/>
</dbReference>
<accession>A0A5J6F478</accession>